<sequence length="55" mass="6307">MFIISPHEGYTLLFIFNESTSFFSKARDSSVFVSFCACLGNDIKFGSYCPHLFRQ</sequence>
<gene>
    <name evidence="1" type="ORF">GCM10008967_37170</name>
</gene>
<reference evidence="1 2" key="1">
    <citation type="journal article" date="2019" name="Int. J. Syst. Evol. Microbiol.">
        <title>The Global Catalogue of Microorganisms (GCM) 10K type strain sequencing project: providing services to taxonomists for standard genome sequencing and annotation.</title>
        <authorList>
            <consortium name="The Broad Institute Genomics Platform"/>
            <consortium name="The Broad Institute Genome Sequencing Center for Infectious Disease"/>
            <person name="Wu L."/>
            <person name="Ma J."/>
        </authorList>
    </citation>
    <scope>NUCLEOTIDE SEQUENCE [LARGE SCALE GENOMIC DNA]</scope>
    <source>
        <strain evidence="1 2">JCM 9731</strain>
    </source>
</reference>
<evidence type="ECO:0000313" key="2">
    <source>
        <dbReference type="Proteomes" id="UP001500782"/>
    </source>
</evidence>
<protein>
    <recommendedName>
        <fullName evidence="3">SWIM-type domain-containing protein</fullName>
    </recommendedName>
</protein>
<name>A0ABN0WPA0_9BACI</name>
<dbReference type="Proteomes" id="UP001500782">
    <property type="component" value="Unassembled WGS sequence"/>
</dbReference>
<proteinExistence type="predicted"/>
<keyword evidence="2" id="KW-1185">Reference proteome</keyword>
<comment type="caution">
    <text evidence="1">The sequence shown here is derived from an EMBL/GenBank/DDBJ whole genome shotgun (WGS) entry which is preliminary data.</text>
</comment>
<evidence type="ECO:0008006" key="3">
    <source>
        <dbReference type="Google" id="ProtNLM"/>
    </source>
</evidence>
<organism evidence="1 2">
    <name type="scientific">Bacillus carboniphilus</name>
    <dbReference type="NCBI Taxonomy" id="86663"/>
    <lineage>
        <taxon>Bacteria</taxon>
        <taxon>Bacillati</taxon>
        <taxon>Bacillota</taxon>
        <taxon>Bacilli</taxon>
        <taxon>Bacillales</taxon>
        <taxon>Bacillaceae</taxon>
        <taxon>Bacillus</taxon>
    </lineage>
</organism>
<evidence type="ECO:0000313" key="1">
    <source>
        <dbReference type="EMBL" id="GAA0343292.1"/>
    </source>
</evidence>
<dbReference type="EMBL" id="BAAADJ010000062">
    <property type="protein sequence ID" value="GAA0343292.1"/>
    <property type="molecule type" value="Genomic_DNA"/>
</dbReference>
<accession>A0ABN0WPA0</accession>